<feature type="coiled-coil region" evidence="7">
    <location>
        <begin position="424"/>
        <end position="451"/>
    </location>
</feature>
<evidence type="ECO:0000256" key="6">
    <source>
        <dbReference type="ARBA" id="ARBA00023136"/>
    </source>
</evidence>
<dbReference type="Gene3D" id="3.40.1710.10">
    <property type="entry name" value="abc type-2 transporter like domain"/>
    <property type="match status" value="1"/>
</dbReference>
<dbReference type="PANTHER" id="PTHR30294:SF29">
    <property type="entry name" value="MULTIDRUG ABC TRANSPORTER PERMEASE YBHS-RELATED"/>
    <property type="match status" value="1"/>
</dbReference>
<feature type="transmembrane region" description="Helical" evidence="8">
    <location>
        <begin position="867"/>
        <end position="890"/>
    </location>
</feature>
<name>A0A544TV20_9BACI</name>
<protein>
    <submittedName>
        <fullName evidence="9">Type VII secretion protein EsaA</fullName>
    </submittedName>
</protein>
<evidence type="ECO:0000313" key="10">
    <source>
        <dbReference type="Proteomes" id="UP000316626"/>
    </source>
</evidence>
<dbReference type="InterPro" id="IPR023838">
    <property type="entry name" value="T7SS_EsaA"/>
</dbReference>
<gene>
    <name evidence="9" type="primary">esaA</name>
    <name evidence="9" type="ORF">FG384_03535</name>
</gene>
<feature type="transmembrane region" description="Helical" evidence="8">
    <location>
        <begin position="838"/>
        <end position="860"/>
    </location>
</feature>
<dbReference type="PANTHER" id="PTHR30294">
    <property type="entry name" value="MEMBRANE COMPONENT OF ABC TRANSPORTER YHHJ-RELATED"/>
    <property type="match status" value="1"/>
</dbReference>
<feature type="transmembrane region" description="Helical" evidence="8">
    <location>
        <begin position="910"/>
        <end position="932"/>
    </location>
</feature>
<organism evidence="9 10">
    <name type="scientific">Psychrobacillus vulpis</name>
    <dbReference type="NCBI Taxonomy" id="2325572"/>
    <lineage>
        <taxon>Bacteria</taxon>
        <taxon>Bacillati</taxon>
        <taxon>Bacillota</taxon>
        <taxon>Bacilli</taxon>
        <taxon>Bacillales</taxon>
        <taxon>Bacillaceae</taxon>
        <taxon>Psychrobacillus</taxon>
    </lineage>
</organism>
<dbReference type="EMBL" id="VDGI01000002">
    <property type="protein sequence ID" value="TQR21289.1"/>
    <property type="molecule type" value="Genomic_DNA"/>
</dbReference>
<dbReference type="NCBIfam" id="TIGR03929">
    <property type="entry name" value="T7_esaA_Nterm"/>
    <property type="match status" value="1"/>
</dbReference>
<comment type="similarity">
    <text evidence="2">Belongs to the EsaA family.</text>
</comment>
<evidence type="ECO:0000256" key="5">
    <source>
        <dbReference type="ARBA" id="ARBA00022989"/>
    </source>
</evidence>
<dbReference type="GO" id="GO:0005886">
    <property type="term" value="C:plasma membrane"/>
    <property type="evidence" value="ECO:0007669"/>
    <property type="project" value="UniProtKB-SubCell"/>
</dbReference>
<evidence type="ECO:0000256" key="4">
    <source>
        <dbReference type="ARBA" id="ARBA00022692"/>
    </source>
</evidence>
<keyword evidence="6 8" id="KW-0472">Membrane</keyword>
<dbReference type="RefSeq" id="WP_142641180.1">
    <property type="nucleotide sequence ID" value="NZ_VDGI01000002.1"/>
</dbReference>
<feature type="transmembrane region" description="Helical" evidence="8">
    <location>
        <begin position="12"/>
        <end position="35"/>
    </location>
</feature>
<evidence type="ECO:0000256" key="1">
    <source>
        <dbReference type="ARBA" id="ARBA00004651"/>
    </source>
</evidence>
<feature type="transmembrane region" description="Helical" evidence="8">
    <location>
        <begin position="780"/>
        <end position="798"/>
    </location>
</feature>
<evidence type="ECO:0000256" key="8">
    <source>
        <dbReference type="SAM" id="Phobius"/>
    </source>
</evidence>
<dbReference type="InterPro" id="IPR051449">
    <property type="entry name" value="ABC-2_transporter_component"/>
</dbReference>
<comment type="caution">
    <text evidence="9">The sequence shown here is derived from an EMBL/GenBank/DDBJ whole genome shotgun (WGS) entry which is preliminary data.</text>
</comment>
<evidence type="ECO:0000256" key="7">
    <source>
        <dbReference type="SAM" id="Coils"/>
    </source>
</evidence>
<comment type="subcellular location">
    <subcellularLocation>
        <location evidence="1">Cell membrane</location>
        <topology evidence="1">Multi-pass membrane protein</topology>
    </subcellularLocation>
</comment>
<dbReference type="OrthoDB" id="4974788at2"/>
<reference evidence="9 10" key="1">
    <citation type="submission" date="2019-06" db="EMBL/GenBank/DDBJ databases">
        <title>Psychrobacillus vulpis sp. nov., a new species isolated from feces of a red fox that inhabits in The Tablas de Daimiel Natural Park, Albacete, Spain.</title>
        <authorList>
            <person name="Rodriguez M."/>
            <person name="Reina J.C."/>
            <person name="Bejar V."/>
            <person name="Llamas I."/>
        </authorList>
    </citation>
    <scope>NUCLEOTIDE SEQUENCE [LARGE SCALE GENOMIC DNA]</scope>
    <source>
        <strain evidence="9 10">Z8</strain>
    </source>
</reference>
<keyword evidence="5 8" id="KW-1133">Transmembrane helix</keyword>
<feature type="transmembrane region" description="Helical" evidence="8">
    <location>
        <begin position="810"/>
        <end position="832"/>
    </location>
</feature>
<proteinExistence type="inferred from homology"/>
<keyword evidence="4 8" id="KW-0812">Transmembrane</keyword>
<feature type="coiled-coil region" evidence="7">
    <location>
        <begin position="277"/>
        <end position="311"/>
    </location>
</feature>
<accession>A0A544TV20</accession>
<evidence type="ECO:0000256" key="2">
    <source>
        <dbReference type="ARBA" id="ARBA00008338"/>
    </source>
</evidence>
<evidence type="ECO:0000313" key="9">
    <source>
        <dbReference type="EMBL" id="TQR21289.1"/>
    </source>
</evidence>
<dbReference type="Proteomes" id="UP000316626">
    <property type="component" value="Unassembled WGS sequence"/>
</dbReference>
<evidence type="ECO:0000256" key="3">
    <source>
        <dbReference type="ARBA" id="ARBA00022475"/>
    </source>
</evidence>
<keyword evidence="3" id="KW-1003">Cell membrane</keyword>
<keyword evidence="10" id="KW-1185">Reference proteome</keyword>
<sequence length="949" mass="105944">MKINKNTDFWKIIIGIILIIAVPILFFQFMGVSILDFDNQNKRIIAIVNEDIGLTKDDESVDMGVEVVSILAKDSPYEWKVMGRGAAVNGLKSNQYDAIVYIPSNFSENIMSYDQQNPKKAEFSYQVQRQKTGLRKEKVLHEIETATNRVNEKISTLYWSYVAQEMNHIKKEFTNILGKETDFLTAMSGYYKPESETLAEEMKSQKEQMEGLLSMIGSANNGYNSRIENADTFGQQMNGFITYVQQYKEFQDKQKEILQKVQDNSLAKIHAAAKTQADQFTKSVQVLEENNEMLNDEIEKVNIIIDENNEKFNALSELRKSEVDRQLEDLLIVQGEAIDRYNNTILSNLEKGIESGKSGVAVLGMANIGSVQQQMSVIFDEMKSKAAAKTATGLPGFEEERTKVNGILSALTAIKLKFTETDPNSTYIRELEQLEKELTSVNAVITEKENIWSSKSQEGTNDYAKATTDYADLLGNYNSVYKEYESVQQILNSYPVDTARIGVEIKKKEESLLKNDKLSADQRVRMEELFAKGAARTDLSALLSYYATLEQFEFTLNESGQSANKDAILKDEILTSLLKNAVDLNEIELASWTSVSDGIPETKLGMTDLSTTFAAIMSGYKESVEEQHAALFSDLNSIDDQANILLQQIKTPSMMIATGEPVQTTTEGEVIAGQQNVSNQLLTLSEMIKSLSQKQSSLVNYANDLHVKAADIKDTSNDFSDKWETNVDAMSEFDGDIQGFLANTYVDGQENGYVFNHFVNPLDVKGEAAVADEVKKVPPVILFIILLISSLLIGYFTYQIKDGSIGIRLGLTGILSLLVGLIISLYSINMYILNDERAVEWTIFTILLLLASASIIRVALEFGQSAGWIASVSLMCLYIIPLLILAVPDINIPDILSTVYMSIKYEPETSFIGGTVITAVIAFIMLAVSYFINKNRKIESTKATEAYDN</sequence>
<dbReference type="AlphaFoldDB" id="A0A544TV20"/>
<keyword evidence="7" id="KW-0175">Coiled coil</keyword>